<sequence length="59" mass="6287">MDTSLATAPNRILDAFVAQPFTAAEFAAQLRMACNDGRIPVDLEDEVDAALIVLDVIPA</sequence>
<dbReference type="EMBL" id="FUKO01000033">
    <property type="protein sequence ID" value="SJN43609.1"/>
    <property type="molecule type" value="Genomic_DNA"/>
</dbReference>
<evidence type="ECO:0000313" key="1">
    <source>
        <dbReference type="EMBL" id="SJN43609.1"/>
    </source>
</evidence>
<reference evidence="1 2" key="1">
    <citation type="submission" date="2017-02" db="EMBL/GenBank/DDBJ databases">
        <authorList>
            <person name="Peterson S.W."/>
        </authorList>
    </citation>
    <scope>NUCLEOTIDE SEQUENCE [LARGE SCALE GENOMIC DNA]</scope>
    <source>
        <strain evidence="1 2">B Mb 05.01</strain>
    </source>
</reference>
<protein>
    <submittedName>
        <fullName evidence="1">Uncharacterized protein</fullName>
    </submittedName>
</protein>
<name>A0A1R4KH52_9MICO</name>
<proteinExistence type="predicted"/>
<dbReference type="AlphaFoldDB" id="A0A1R4KH52"/>
<gene>
    <name evidence="1" type="ORF">FM104_12770</name>
</gene>
<dbReference type="RefSeq" id="WP_087132622.1">
    <property type="nucleotide sequence ID" value="NZ_FUKO01000033.1"/>
</dbReference>
<keyword evidence="2" id="KW-1185">Reference proteome</keyword>
<dbReference type="Proteomes" id="UP000196320">
    <property type="component" value="Unassembled WGS sequence"/>
</dbReference>
<evidence type="ECO:0000313" key="2">
    <source>
        <dbReference type="Proteomes" id="UP000196320"/>
    </source>
</evidence>
<accession>A0A1R4KH52</accession>
<organism evidence="1 2">
    <name type="scientific">Microbacterium esteraromaticum</name>
    <dbReference type="NCBI Taxonomy" id="57043"/>
    <lineage>
        <taxon>Bacteria</taxon>
        <taxon>Bacillati</taxon>
        <taxon>Actinomycetota</taxon>
        <taxon>Actinomycetes</taxon>
        <taxon>Micrococcales</taxon>
        <taxon>Microbacteriaceae</taxon>
        <taxon>Microbacterium</taxon>
    </lineage>
</organism>